<dbReference type="GO" id="GO:0005524">
    <property type="term" value="F:ATP binding"/>
    <property type="evidence" value="ECO:0007669"/>
    <property type="project" value="InterPro"/>
</dbReference>
<dbReference type="InterPro" id="IPR011545">
    <property type="entry name" value="DEAD/DEAH_box_helicase_dom"/>
</dbReference>
<feature type="non-terminal residue" evidence="4">
    <location>
        <position position="1"/>
    </location>
</feature>
<reference evidence="4 5" key="1">
    <citation type="submission" date="2017-03" db="EMBL/GenBank/DDBJ databases">
        <title>Genomes of endolithic fungi from Antarctica.</title>
        <authorList>
            <person name="Coleine C."/>
            <person name="Masonjones S."/>
            <person name="Stajich J.E."/>
        </authorList>
    </citation>
    <scope>NUCLEOTIDE SEQUENCE [LARGE SCALE GENOMIC DNA]</scope>
    <source>
        <strain evidence="4 5">CCFEE 5187</strain>
    </source>
</reference>
<dbReference type="PANTHER" id="PTHR13710:SF154">
    <property type="entry name" value="RECQ HELICASE, PUTATIVE (AFU_ORTHOLOGUE AFUA_6G14720)-RELATED"/>
    <property type="match status" value="1"/>
</dbReference>
<evidence type="ECO:0000313" key="4">
    <source>
        <dbReference type="EMBL" id="TKA42527.1"/>
    </source>
</evidence>
<dbReference type="Gene3D" id="3.40.50.300">
    <property type="entry name" value="P-loop containing nucleotide triphosphate hydrolases"/>
    <property type="match status" value="1"/>
</dbReference>
<keyword evidence="5" id="KW-1185">Reference proteome</keyword>
<dbReference type="STRING" id="331657.A0A4U0V208"/>
<comment type="similarity">
    <text evidence="1">Belongs to the helicase family. RecQ subfamily.</text>
</comment>
<dbReference type="GO" id="GO:0000724">
    <property type="term" value="P:double-strand break repair via homologous recombination"/>
    <property type="evidence" value="ECO:0007669"/>
    <property type="project" value="TreeGrafter"/>
</dbReference>
<evidence type="ECO:0000256" key="2">
    <source>
        <dbReference type="SAM" id="SignalP"/>
    </source>
</evidence>
<dbReference type="PROSITE" id="PS51192">
    <property type="entry name" value="HELICASE_ATP_BIND_1"/>
    <property type="match status" value="1"/>
</dbReference>
<evidence type="ECO:0000256" key="1">
    <source>
        <dbReference type="ARBA" id="ARBA00005446"/>
    </source>
</evidence>
<feature type="domain" description="Helicase ATP-binding" evidence="3">
    <location>
        <begin position="314"/>
        <end position="471"/>
    </location>
</feature>
<gene>
    <name evidence="4" type="ORF">B0A49_13674</name>
</gene>
<dbReference type="Pfam" id="PF00270">
    <property type="entry name" value="DEAD"/>
    <property type="match status" value="1"/>
</dbReference>
<evidence type="ECO:0000313" key="5">
    <source>
        <dbReference type="Proteomes" id="UP000308768"/>
    </source>
</evidence>
<sequence length="485" mass="54602">KVNKFLELLLFCTHTTAGQPARGTEITTVRYQNGFLQDRNIFVIDGRVVVITRYHKSQSQFDKPKIIPRFLPWRVGQLMTVYLGYVQQFREHLMVQVQGKGWSDYVWADANGPWETDRLTSIITRETASRLGNRLTTLDYRHAAISIGRVFVGEQFGSGYREEVGEVEEAEVGLEDALELHAGRGEKTGVQRYGVPSDIAKHLSIRSMETFRPLSEAWHRFFDLSSDEQDEERKRMQRSEPVRWDNKKRAREDPGMLCIRSAPPKLVKGDERGSAADREVHKGVGTAEVETAMRRVLGRDEVSFRSKEQELAMEAILAGQTPLVVVSPTGGGKSLLFMVPACLEEAGVTIVVAPFRALVDDLVDRLKKRGIDCLEWKPGEVNPAAVVVVSADMVANWTFLNYASLLDRQGLLRRVVIDECHLTFTSSDYRPKLAQLKHLRVLKCPMLLLTATLPPMLENELSECMLSADIAGMEKRSKAIFVSVG</sequence>
<organism evidence="4 5">
    <name type="scientific">Cryomyces minteri</name>
    <dbReference type="NCBI Taxonomy" id="331657"/>
    <lineage>
        <taxon>Eukaryota</taxon>
        <taxon>Fungi</taxon>
        <taxon>Dikarya</taxon>
        <taxon>Ascomycota</taxon>
        <taxon>Pezizomycotina</taxon>
        <taxon>Dothideomycetes</taxon>
        <taxon>Dothideomycetes incertae sedis</taxon>
        <taxon>Cryomyces</taxon>
    </lineage>
</organism>
<dbReference type="GO" id="GO:0003676">
    <property type="term" value="F:nucleic acid binding"/>
    <property type="evidence" value="ECO:0007669"/>
    <property type="project" value="InterPro"/>
</dbReference>
<name>A0A4U0V208_9PEZI</name>
<keyword evidence="2" id="KW-0732">Signal</keyword>
<protein>
    <recommendedName>
        <fullName evidence="3">Helicase ATP-binding domain-containing protein</fullName>
    </recommendedName>
</protein>
<dbReference type="InterPro" id="IPR014001">
    <property type="entry name" value="Helicase_ATP-bd"/>
</dbReference>
<feature type="chain" id="PRO_5020408939" description="Helicase ATP-binding domain-containing protein" evidence="2">
    <location>
        <begin position="19"/>
        <end position="485"/>
    </location>
</feature>
<dbReference type="PANTHER" id="PTHR13710">
    <property type="entry name" value="DNA HELICASE RECQ FAMILY MEMBER"/>
    <property type="match status" value="1"/>
</dbReference>
<feature type="signal peptide" evidence="2">
    <location>
        <begin position="1"/>
        <end position="18"/>
    </location>
</feature>
<dbReference type="InterPro" id="IPR027417">
    <property type="entry name" value="P-loop_NTPase"/>
</dbReference>
<evidence type="ECO:0000259" key="3">
    <source>
        <dbReference type="PROSITE" id="PS51192"/>
    </source>
</evidence>
<dbReference type="EMBL" id="NAJN01003189">
    <property type="protein sequence ID" value="TKA42527.1"/>
    <property type="molecule type" value="Genomic_DNA"/>
</dbReference>
<dbReference type="GO" id="GO:0005737">
    <property type="term" value="C:cytoplasm"/>
    <property type="evidence" value="ECO:0007669"/>
    <property type="project" value="TreeGrafter"/>
</dbReference>
<dbReference type="AlphaFoldDB" id="A0A4U0V208"/>
<proteinExistence type="inferred from homology"/>
<dbReference type="SMART" id="SM00487">
    <property type="entry name" value="DEXDc"/>
    <property type="match status" value="1"/>
</dbReference>
<dbReference type="OrthoDB" id="3943268at2759"/>
<dbReference type="SUPFAM" id="SSF52540">
    <property type="entry name" value="P-loop containing nucleoside triphosphate hydrolases"/>
    <property type="match status" value="1"/>
</dbReference>
<comment type="caution">
    <text evidence="4">The sequence shown here is derived from an EMBL/GenBank/DDBJ whole genome shotgun (WGS) entry which is preliminary data.</text>
</comment>
<dbReference type="Proteomes" id="UP000308768">
    <property type="component" value="Unassembled WGS sequence"/>
</dbReference>
<dbReference type="GO" id="GO:0043138">
    <property type="term" value="F:3'-5' DNA helicase activity"/>
    <property type="evidence" value="ECO:0007669"/>
    <property type="project" value="TreeGrafter"/>
</dbReference>
<dbReference type="GO" id="GO:0009378">
    <property type="term" value="F:four-way junction helicase activity"/>
    <property type="evidence" value="ECO:0007669"/>
    <property type="project" value="TreeGrafter"/>
</dbReference>
<dbReference type="GO" id="GO:0005694">
    <property type="term" value="C:chromosome"/>
    <property type="evidence" value="ECO:0007669"/>
    <property type="project" value="TreeGrafter"/>
</dbReference>
<feature type="non-terminal residue" evidence="4">
    <location>
        <position position="485"/>
    </location>
</feature>
<accession>A0A4U0V208</accession>